<dbReference type="NCBIfam" id="NF004577">
    <property type="entry name" value="PRK05917.1"/>
    <property type="match status" value="1"/>
</dbReference>
<dbReference type="InterPro" id="IPR050238">
    <property type="entry name" value="DNA_Rep/Repair_Clamp_Loader"/>
</dbReference>
<dbReference type="eggNOG" id="COG0470">
    <property type="taxonomic scope" value="Bacteria"/>
</dbReference>
<dbReference type="GO" id="GO:0006261">
    <property type="term" value="P:DNA-templated DNA replication"/>
    <property type="evidence" value="ECO:0007669"/>
    <property type="project" value="TreeGrafter"/>
</dbReference>
<proteinExistence type="predicted"/>
<keyword evidence="2" id="KW-1185">Reference proteome</keyword>
<dbReference type="STRING" id="264202.CF0499"/>
<accession>Q254L7</accession>
<dbReference type="Pfam" id="PF13177">
    <property type="entry name" value="DNA_pol3_delta2"/>
    <property type="match status" value="1"/>
</dbReference>
<dbReference type="HOGENOM" id="CLU_945604_0_0_0"/>
<name>Q254L7_CHLFF</name>
<dbReference type="EMBL" id="AP006861">
    <property type="protein sequence ID" value="BAE81271.1"/>
    <property type="molecule type" value="Genomic_DNA"/>
</dbReference>
<dbReference type="PANTHER" id="PTHR11669:SF0">
    <property type="entry name" value="PROTEIN STICHEL-LIKE 2"/>
    <property type="match status" value="1"/>
</dbReference>
<organism evidence="1 2">
    <name type="scientific">Chlamydia felis (strain Fe/C-56)</name>
    <name type="common">Chlamydophila felis</name>
    <dbReference type="NCBI Taxonomy" id="264202"/>
    <lineage>
        <taxon>Bacteria</taxon>
        <taxon>Pseudomonadati</taxon>
        <taxon>Chlamydiota</taxon>
        <taxon>Chlamydiia</taxon>
        <taxon>Chlamydiales</taxon>
        <taxon>Chlamydiaceae</taxon>
        <taxon>Chlamydia/Chlamydophila group</taxon>
        <taxon>Chlamydia</taxon>
    </lineage>
</organism>
<evidence type="ECO:0000313" key="2">
    <source>
        <dbReference type="Proteomes" id="UP000001260"/>
    </source>
</evidence>
<sequence>MQITENVINEPWEVLLDSVNQGKIPHAILLHGNSLTMLSQYAYNLAANILVKEFPEAQYKISKKIHPDIHELVPEGKGRLHSIEVPRDIKRQIGVLPYEASYKIYIIHEVDRMTLPAISAFLKVLEDAPPHSVIILTSTKLQRIPATILSRSFSLYIQGEEHRDPNKEDVAYLLKYASGKMKITEAGQIVKGGADADKQMLRDKAKRLLEVLLMLFRDRFMLSLNMSASAMTYPQYAKDILNLPALPLEKVLIVIEKAYRSLDNSSSATSCMEWVALQLASLSHRSSMLV</sequence>
<dbReference type="Gene3D" id="3.40.50.300">
    <property type="entry name" value="P-loop containing nucleotide triphosphate hydrolases"/>
    <property type="match status" value="1"/>
</dbReference>
<dbReference type="Proteomes" id="UP000001260">
    <property type="component" value="Chromosome"/>
</dbReference>
<dbReference type="SUPFAM" id="SSF52540">
    <property type="entry name" value="P-loop containing nucleoside triphosphate hydrolases"/>
    <property type="match status" value="1"/>
</dbReference>
<dbReference type="OrthoDB" id="9810148at2"/>
<dbReference type="PANTHER" id="PTHR11669">
    <property type="entry name" value="REPLICATION FACTOR C / DNA POLYMERASE III GAMMA-TAU SUBUNIT"/>
    <property type="match status" value="1"/>
</dbReference>
<reference evidence="1 2" key="1">
    <citation type="journal article" date="2006" name="DNA Res.">
        <title>Genome sequence of the cat pathogen, Chlamydophila felis.</title>
        <authorList>
            <person name="Azuma Y."/>
            <person name="Hirakawa H."/>
            <person name="Yamashita A."/>
            <person name="Cai Y."/>
            <person name="Rahman M.A."/>
            <person name="Suzuki H."/>
            <person name="Mitaku S."/>
            <person name="Toh H."/>
            <person name="Goto S."/>
            <person name="Murakami T."/>
            <person name="Sugi K."/>
            <person name="Hayashi H."/>
            <person name="Fukushi H."/>
            <person name="Hattori M."/>
            <person name="Kuhara S."/>
            <person name="Shirai M."/>
        </authorList>
    </citation>
    <scope>NUCLEOTIDE SEQUENCE [LARGE SCALE GENOMIC DNA]</scope>
    <source>
        <strain evidence="1 2">Fe/C-56</strain>
    </source>
</reference>
<evidence type="ECO:0000313" key="1">
    <source>
        <dbReference type="EMBL" id="BAE81271.1"/>
    </source>
</evidence>
<protein>
    <submittedName>
        <fullName evidence="1">DNA polymerase III gamma/tau</fullName>
    </submittedName>
</protein>
<gene>
    <name evidence="1" type="primary">dnaX1</name>
    <name evidence="1" type="ordered locus">CF0499</name>
</gene>
<dbReference type="AlphaFoldDB" id="Q254L7"/>
<dbReference type="RefSeq" id="WP_011458051.1">
    <property type="nucleotide sequence ID" value="NC_007899.1"/>
</dbReference>
<dbReference type="InterPro" id="IPR027417">
    <property type="entry name" value="P-loop_NTPase"/>
</dbReference>
<dbReference type="KEGG" id="cfe:CF0499"/>